<proteinExistence type="predicted"/>
<evidence type="ECO:0000313" key="1">
    <source>
        <dbReference type="EMBL" id="GBP74373.1"/>
    </source>
</evidence>
<dbReference type="EMBL" id="BGZK01001205">
    <property type="protein sequence ID" value="GBP74373.1"/>
    <property type="molecule type" value="Genomic_DNA"/>
</dbReference>
<accession>A0A4C1YGD0</accession>
<keyword evidence="2" id="KW-1185">Reference proteome</keyword>
<name>A0A4C1YGD0_EUMVA</name>
<reference evidence="1 2" key="1">
    <citation type="journal article" date="2019" name="Commun. Biol.">
        <title>The bagworm genome reveals a unique fibroin gene that provides high tensile strength.</title>
        <authorList>
            <person name="Kono N."/>
            <person name="Nakamura H."/>
            <person name="Ohtoshi R."/>
            <person name="Tomita M."/>
            <person name="Numata K."/>
            <person name="Arakawa K."/>
        </authorList>
    </citation>
    <scope>NUCLEOTIDE SEQUENCE [LARGE SCALE GENOMIC DNA]</scope>
</reference>
<dbReference type="Proteomes" id="UP000299102">
    <property type="component" value="Unassembled WGS sequence"/>
</dbReference>
<evidence type="ECO:0000313" key="2">
    <source>
        <dbReference type="Proteomes" id="UP000299102"/>
    </source>
</evidence>
<sequence>MFGAAVAYSSAYRLERPLTWLDKTIIESPVSGEALVRHIQLEQRRHPAVNRQRQPKKRSARLRASIRSIARRDLAAVVPAAVGVCYDTTAGRRKLGTAGPALRRYFYGNSDCGCIERRLLSRIHNSLRVTEATIGSAGCQIGDSLQPTLGQREGIYLLISQSEIE</sequence>
<comment type="caution">
    <text evidence="1">The sequence shown here is derived from an EMBL/GenBank/DDBJ whole genome shotgun (WGS) entry which is preliminary data.</text>
</comment>
<dbReference type="AlphaFoldDB" id="A0A4C1YGD0"/>
<gene>
    <name evidence="1" type="ORF">EVAR_51558_1</name>
</gene>
<protein>
    <submittedName>
        <fullName evidence="1">Uncharacterized protein</fullName>
    </submittedName>
</protein>
<organism evidence="1 2">
    <name type="scientific">Eumeta variegata</name>
    <name type="common">Bagworm moth</name>
    <name type="synonym">Eumeta japonica</name>
    <dbReference type="NCBI Taxonomy" id="151549"/>
    <lineage>
        <taxon>Eukaryota</taxon>
        <taxon>Metazoa</taxon>
        <taxon>Ecdysozoa</taxon>
        <taxon>Arthropoda</taxon>
        <taxon>Hexapoda</taxon>
        <taxon>Insecta</taxon>
        <taxon>Pterygota</taxon>
        <taxon>Neoptera</taxon>
        <taxon>Endopterygota</taxon>
        <taxon>Lepidoptera</taxon>
        <taxon>Glossata</taxon>
        <taxon>Ditrysia</taxon>
        <taxon>Tineoidea</taxon>
        <taxon>Psychidae</taxon>
        <taxon>Oiketicinae</taxon>
        <taxon>Eumeta</taxon>
    </lineage>
</organism>